<feature type="transmembrane region" description="Helical" evidence="1">
    <location>
        <begin position="96"/>
        <end position="118"/>
    </location>
</feature>
<evidence type="ECO:0000313" key="2">
    <source>
        <dbReference type="Proteomes" id="UP000694918"/>
    </source>
</evidence>
<dbReference type="PANTHER" id="PTHR34967">
    <property type="entry name" value="OS02G0257200 PROTEIN"/>
    <property type="match status" value="1"/>
</dbReference>
<name>A0AAJ6X1J8_POPEU</name>
<reference evidence="3" key="1">
    <citation type="submission" date="2025-08" db="UniProtKB">
        <authorList>
            <consortium name="RefSeq"/>
        </authorList>
    </citation>
    <scope>IDENTIFICATION</scope>
</reference>
<evidence type="ECO:0000313" key="3">
    <source>
        <dbReference type="RefSeq" id="XP_011001964.1"/>
    </source>
</evidence>
<keyword evidence="2" id="KW-1185">Reference proteome</keyword>
<accession>A0AAJ6X1J8</accession>
<dbReference type="RefSeq" id="XP_011001964.1">
    <property type="nucleotide sequence ID" value="XM_011003662.1"/>
</dbReference>
<dbReference type="Proteomes" id="UP000694918">
    <property type="component" value="Unplaced"/>
</dbReference>
<feature type="transmembrane region" description="Helical" evidence="1">
    <location>
        <begin position="170"/>
        <end position="187"/>
    </location>
</feature>
<keyword evidence="1" id="KW-1133">Transmembrane helix</keyword>
<protein>
    <submittedName>
        <fullName evidence="3">Uncharacterized protein LOC105109071</fullName>
    </submittedName>
</protein>
<feature type="transmembrane region" description="Helical" evidence="1">
    <location>
        <begin position="207"/>
        <end position="230"/>
    </location>
</feature>
<keyword evidence="1" id="KW-0812">Transmembrane</keyword>
<dbReference type="AlphaFoldDB" id="A0AAJ6X1J8"/>
<gene>
    <name evidence="3" type="primary">LOC105109071</name>
</gene>
<sequence>MVKLASAREIRMYGPRLSKSRAEYMNAGLYVFATIVLIGGFVAELSKETKPGLVLLLIALLLITVVNLHDLVAHLAGIDYRLRLMGYDTQLALVEFAVPVIQALGALLSFLGILFLFIQEYKGYDHFKLERHALNLLAAGPAFWMLGSLHNSCQIYERADGHVQILQQSVHIPFLMGSSLFLVGSILNIREHAGWGHHGLELLGKTWVWIGIFGSLMFFIGGLTNVVKVFEMQHVDGLRLEKLRGGAQERLRREREGQAPLILGGERRGETIAEETRAALLIPAPTPYKDVLVVKVFEMQQIDGLRFEKLRGGAQERLIREWEGQAPLILAEERRGKRIAEETRAAPIPAPTPVLIVEEERRRKMTAEETRAAPIPALTPYKDVLVGQS</sequence>
<proteinExistence type="predicted"/>
<dbReference type="PANTHER" id="PTHR34967:SF1">
    <property type="entry name" value="OS02G0257200 PROTEIN"/>
    <property type="match status" value="1"/>
</dbReference>
<organism evidence="2 3">
    <name type="scientific">Populus euphratica</name>
    <name type="common">Euphrates poplar</name>
    <dbReference type="NCBI Taxonomy" id="75702"/>
    <lineage>
        <taxon>Eukaryota</taxon>
        <taxon>Viridiplantae</taxon>
        <taxon>Streptophyta</taxon>
        <taxon>Embryophyta</taxon>
        <taxon>Tracheophyta</taxon>
        <taxon>Spermatophyta</taxon>
        <taxon>Magnoliopsida</taxon>
        <taxon>eudicotyledons</taxon>
        <taxon>Gunneridae</taxon>
        <taxon>Pentapetalae</taxon>
        <taxon>rosids</taxon>
        <taxon>fabids</taxon>
        <taxon>Malpighiales</taxon>
        <taxon>Salicaceae</taxon>
        <taxon>Saliceae</taxon>
        <taxon>Populus</taxon>
    </lineage>
</organism>
<dbReference type="GeneID" id="105109071"/>
<feature type="transmembrane region" description="Helical" evidence="1">
    <location>
        <begin position="27"/>
        <end position="46"/>
    </location>
</feature>
<feature type="transmembrane region" description="Helical" evidence="1">
    <location>
        <begin position="53"/>
        <end position="76"/>
    </location>
</feature>
<dbReference type="KEGG" id="peu:105109071"/>
<keyword evidence="1" id="KW-0472">Membrane</keyword>
<evidence type="ECO:0000256" key="1">
    <source>
        <dbReference type="SAM" id="Phobius"/>
    </source>
</evidence>